<accession>H9UCR7</accession>
<dbReference type="OrthoDB" id="47743at2"/>
<dbReference type="AlphaFoldDB" id="H9UCR7"/>
<dbReference type="EMBL" id="CP003260">
    <property type="protein sequence ID" value="AFG35310.1"/>
    <property type="molecule type" value="Genomic_DNA"/>
</dbReference>
<dbReference type="eggNOG" id="ENOG50337N2">
    <property type="taxonomic scope" value="Bacteria"/>
</dbReference>
<sequence>MKKGIINISIALLLLLLSSVASLMIAGVMKEVLDISSRVEASLDSAVSRIFIMSSANIWAKFLTDNGGYWDSIHPEIPQARPSTLTIDGYYLKVNFGDFERTIDYIIDSHTVTQSKFDKYISVEFKLLKNWQELPFGAVFDFGWPGF</sequence>
<dbReference type="RefSeq" id="WP_014451750.1">
    <property type="nucleotide sequence ID" value="NC_017095.1"/>
</dbReference>
<reference evidence="1" key="1">
    <citation type="submission" date="2012-03" db="EMBL/GenBank/DDBJ databases">
        <title>Complete sequence of Fervidobacterium pennivorans DSM 9078.</title>
        <authorList>
            <consortium name="US DOE Joint Genome Institute"/>
            <person name="Lucas S."/>
            <person name="Han J."/>
            <person name="Lapidus A."/>
            <person name="Cheng J.-F."/>
            <person name="Goodwin L."/>
            <person name="Pitluck S."/>
            <person name="Peters L."/>
            <person name="Ovchinnikova G."/>
            <person name="Lu M."/>
            <person name="Detter J.C."/>
            <person name="Han C."/>
            <person name="Tapia R."/>
            <person name="Land M."/>
            <person name="Hauser L."/>
            <person name="Kyrpides N."/>
            <person name="Ivanova N."/>
            <person name="Pagani I."/>
            <person name="Noll K.M."/>
            <person name="Woyke T."/>
        </authorList>
    </citation>
    <scope>NUCLEOTIDE SEQUENCE</scope>
    <source>
        <strain evidence="1">DSM 9078</strain>
    </source>
</reference>
<dbReference type="HOGENOM" id="CLU_1785992_0_0_0"/>
<keyword evidence="2" id="KW-1185">Reference proteome</keyword>
<name>H9UCR7_FERPD</name>
<dbReference type="Proteomes" id="UP000007384">
    <property type="component" value="Chromosome"/>
</dbReference>
<protein>
    <submittedName>
        <fullName evidence="1">Uncharacterized protein</fullName>
    </submittedName>
</protein>
<gene>
    <name evidence="1" type="ordered locus">Ferpe_1222</name>
</gene>
<evidence type="ECO:0000313" key="2">
    <source>
        <dbReference type="Proteomes" id="UP000007384"/>
    </source>
</evidence>
<proteinExistence type="predicted"/>
<organism evidence="1 2">
    <name type="scientific">Fervidobacterium pennivorans (strain DSM 9078 / Ven5)</name>
    <dbReference type="NCBI Taxonomy" id="771875"/>
    <lineage>
        <taxon>Bacteria</taxon>
        <taxon>Thermotogati</taxon>
        <taxon>Thermotogota</taxon>
        <taxon>Thermotogae</taxon>
        <taxon>Thermotogales</taxon>
        <taxon>Fervidobacteriaceae</taxon>
        <taxon>Fervidobacterium</taxon>
    </lineage>
</organism>
<dbReference type="PATRIC" id="fig|771875.3.peg.1241"/>
<dbReference type="KEGG" id="fpe:Ferpe_1222"/>
<evidence type="ECO:0000313" key="1">
    <source>
        <dbReference type="EMBL" id="AFG35310.1"/>
    </source>
</evidence>
<dbReference type="STRING" id="771875.Ferpe_1222"/>